<evidence type="ECO:0000313" key="1">
    <source>
        <dbReference type="EMBL" id="AUN31202.1"/>
    </source>
</evidence>
<dbReference type="AlphaFoldDB" id="A0A2K9NDY5"/>
<name>A0A2K9NDY5_9PROT</name>
<protein>
    <submittedName>
        <fullName evidence="1">Uncharacterized protein</fullName>
    </submittedName>
</protein>
<sequence>MKLLRAATLTVADPEASAARYVEWLDYSIIERGTLSPELAAAWGAPDSAGRAYAVLQPSSGADVFLRFVAGDPVHDYRPLRTYGWAAIEICVQDVLKVNERMLNSPFEIIGPPREIDGLPAIYPMQVKGPDGEIVYLTQIRDNLPAFDLPRAASLIDKLFILVLACSDMEASIDWFEKAVGLSLGRKMDIVYTMLGNAFNLPMEQLHTISTVVHERDVFLELDQYPDAATSRPSHSGQLPPGIAICTLSHPDLSTVKGDWITPPTRRDGAVYGGQLTGTLRAPDGTLVELVQLG</sequence>
<accession>A0A2K9NDY5</accession>
<dbReference type="SUPFAM" id="SSF54593">
    <property type="entry name" value="Glyoxalase/Bleomycin resistance protein/Dihydroxybiphenyl dioxygenase"/>
    <property type="match status" value="2"/>
</dbReference>
<dbReference type="KEGG" id="ncb:C0V82_13905"/>
<gene>
    <name evidence="1" type="ORF">C0V82_13905</name>
</gene>
<proteinExistence type="predicted"/>
<keyword evidence="2" id="KW-1185">Reference proteome</keyword>
<dbReference type="RefSeq" id="WP_102112811.1">
    <property type="nucleotide sequence ID" value="NZ_BMGN01000014.1"/>
</dbReference>
<dbReference type="Gene3D" id="3.10.180.10">
    <property type="entry name" value="2,3-Dihydroxybiphenyl 1,2-Dioxygenase, domain 1"/>
    <property type="match status" value="2"/>
</dbReference>
<reference evidence="1 2" key="1">
    <citation type="submission" date="2017-12" db="EMBL/GenBank/DDBJ databases">
        <title>Genomes of bacteria within cyanobacterial aggregates.</title>
        <authorList>
            <person name="Cai H."/>
        </authorList>
    </citation>
    <scope>NUCLEOTIDE SEQUENCE [LARGE SCALE GENOMIC DNA]</scope>
    <source>
        <strain evidence="1 2">TH16</strain>
    </source>
</reference>
<dbReference type="EMBL" id="CP025611">
    <property type="protein sequence ID" value="AUN31202.1"/>
    <property type="molecule type" value="Genomic_DNA"/>
</dbReference>
<dbReference type="OrthoDB" id="7545296at2"/>
<evidence type="ECO:0000313" key="2">
    <source>
        <dbReference type="Proteomes" id="UP000234752"/>
    </source>
</evidence>
<dbReference type="InterPro" id="IPR029068">
    <property type="entry name" value="Glyas_Bleomycin-R_OHBP_Dase"/>
</dbReference>
<organism evidence="1 2">
    <name type="scientific">Niveispirillum cyanobacteriorum</name>
    <dbReference type="NCBI Taxonomy" id="1612173"/>
    <lineage>
        <taxon>Bacteria</taxon>
        <taxon>Pseudomonadati</taxon>
        <taxon>Pseudomonadota</taxon>
        <taxon>Alphaproteobacteria</taxon>
        <taxon>Rhodospirillales</taxon>
        <taxon>Azospirillaceae</taxon>
        <taxon>Niveispirillum</taxon>
    </lineage>
</organism>
<dbReference type="Proteomes" id="UP000234752">
    <property type="component" value="Chromosome eg_1"/>
</dbReference>